<gene>
    <name evidence="2" type="ORF">POM88_032378</name>
</gene>
<evidence type="ECO:0000256" key="1">
    <source>
        <dbReference type="SAM" id="MobiDB-lite"/>
    </source>
</evidence>
<dbReference type="EMBL" id="JAUIZM010000007">
    <property type="protein sequence ID" value="KAK1376185.1"/>
    <property type="molecule type" value="Genomic_DNA"/>
</dbReference>
<organism evidence="2 3">
    <name type="scientific">Heracleum sosnowskyi</name>
    <dbReference type="NCBI Taxonomy" id="360622"/>
    <lineage>
        <taxon>Eukaryota</taxon>
        <taxon>Viridiplantae</taxon>
        <taxon>Streptophyta</taxon>
        <taxon>Embryophyta</taxon>
        <taxon>Tracheophyta</taxon>
        <taxon>Spermatophyta</taxon>
        <taxon>Magnoliopsida</taxon>
        <taxon>eudicotyledons</taxon>
        <taxon>Gunneridae</taxon>
        <taxon>Pentapetalae</taxon>
        <taxon>asterids</taxon>
        <taxon>campanulids</taxon>
        <taxon>Apiales</taxon>
        <taxon>Apiaceae</taxon>
        <taxon>Apioideae</taxon>
        <taxon>apioid superclade</taxon>
        <taxon>Tordylieae</taxon>
        <taxon>Tordyliinae</taxon>
        <taxon>Heracleum</taxon>
    </lineage>
</organism>
<protein>
    <submittedName>
        <fullName evidence="2">Uro-adherence factor A like</fullName>
    </submittedName>
</protein>
<feature type="compositionally biased region" description="Polar residues" evidence="1">
    <location>
        <begin position="278"/>
        <end position="298"/>
    </location>
</feature>
<feature type="region of interest" description="Disordered" evidence="1">
    <location>
        <begin position="58"/>
        <end position="312"/>
    </location>
</feature>
<keyword evidence="3" id="KW-1185">Reference proteome</keyword>
<feature type="compositionally biased region" description="Polar residues" evidence="1">
    <location>
        <begin position="199"/>
        <end position="211"/>
    </location>
</feature>
<evidence type="ECO:0000313" key="3">
    <source>
        <dbReference type="Proteomes" id="UP001237642"/>
    </source>
</evidence>
<sequence length="1061" mass="117799">MSFEFEDQSLQDNVSEARDGSQKFNKVSYTREFLLSLSQLEICKTLPTGFDRSILGEFEDTTKQKTSGPGSFPLLSSRRGDYSSSPPTRGDSSNYSRGIYGKWGSRSSGQSDRDSDSQSDRDSESSRHQGNASRRTWQSTDHDGLLGSGSLPRPSGYAAGMMASKVQGNDHFQLKKSNEPYHPPRPYKAVPHTRREISDSINDETFGSTDYTSEDRAEEERKRRASFELMRKEQQKVLQEKQKMHVDKQKDNFFTADAASLEQTTEGRALKQDGELSDSGSQPPSNTDSGNNPFTPHTSAPRPLVPPGFASTTLEKISGPKVITSTQEKVISKQELEETFLQATTKPVQEGSPNKQEERRLIHELVKNEQQPKVDLMAKPFSGLEVTNLINGNSSIVNTNKSLDDGEMIVLNTKKLAINNTGIDSNEDKSRSILDKLFGSSQTVNTSANLKELYDGKPDVKQIPNMAQSSKFSQWFLEDEKQPEHHTSVGPDDLLSLIVGGGKAGVQASDVEATQLIPPELMHQSSEFMNRLPSDSISSATNGIFEQSYNHRNIEAVPAVLTCEDLEGKILSEYSENSSDFQPAVFDNSATDAAEMQPKASVDSHASLHLLSLLQKGENLKDLTPSPVEEIGLSGLPLTTEVRISGTAIDKSRKADGEPLQDSGKNSTLEALFGTAFMKELQSVEAPVSVHRIIAGSAKSDDIEPHGPSFHVGNDGLRPATIDEIESHRFNFEKRMLASNSEQQTKPVETGSWLGHTDPRISIESLRMRNEVRAKRGLHGVVQSQLPEDESLLFVGDPLNPSKSRYIPDGNMNISEILSNTSFDIAEKLTALNAGYRDERSFRAQEGPHLNRGHSDPAEFERQYQNLHAKASPPQFHSPQMSHGRPLLTPPDYHPNHMTSQMRYMAPEGINHDGRINNQFPVNMIRPPLHHHNTAPTEFDLPIHHQMLQKMQVPQNFPPPNVLHEYPRGGPVPPHLSNQHNAFMQERNLMQGFPFGQRQPSISGRGMPLPAPDVYDGSNRPDPLQRLISIEHGANLRQVQNHGINGQGMYNHELDMSSPYR</sequence>
<feature type="compositionally biased region" description="Basic and acidic residues" evidence="1">
    <location>
        <begin position="111"/>
        <end position="127"/>
    </location>
</feature>
<dbReference type="PANTHER" id="PTHR34802:SF1">
    <property type="entry name" value="CHORISMATE SYNTHASE"/>
    <property type="match status" value="1"/>
</dbReference>
<feature type="region of interest" description="Disordered" evidence="1">
    <location>
        <begin position="1"/>
        <end position="22"/>
    </location>
</feature>
<reference evidence="2" key="2">
    <citation type="submission" date="2023-05" db="EMBL/GenBank/DDBJ databases">
        <authorList>
            <person name="Schelkunov M.I."/>
        </authorList>
    </citation>
    <scope>NUCLEOTIDE SEQUENCE</scope>
    <source>
        <strain evidence="2">Hsosn_3</strain>
        <tissue evidence="2">Leaf</tissue>
    </source>
</reference>
<evidence type="ECO:0000313" key="2">
    <source>
        <dbReference type="EMBL" id="KAK1376185.1"/>
    </source>
</evidence>
<dbReference type="PANTHER" id="PTHR34802">
    <property type="entry name" value="CHORISMATE SYNTHASE"/>
    <property type="match status" value="1"/>
</dbReference>
<proteinExistence type="predicted"/>
<feature type="compositionally biased region" description="Polar residues" evidence="1">
    <location>
        <begin position="82"/>
        <end position="96"/>
    </location>
</feature>
<name>A0AAD8MHG8_9APIA</name>
<accession>A0AAD8MHG8</accession>
<dbReference type="Proteomes" id="UP001237642">
    <property type="component" value="Unassembled WGS sequence"/>
</dbReference>
<reference evidence="2" key="1">
    <citation type="submission" date="2023-02" db="EMBL/GenBank/DDBJ databases">
        <title>Genome of toxic invasive species Heracleum sosnowskyi carries increased number of genes despite the absence of recent whole-genome duplications.</title>
        <authorList>
            <person name="Schelkunov M."/>
            <person name="Shtratnikova V."/>
            <person name="Makarenko M."/>
            <person name="Klepikova A."/>
            <person name="Omelchenko D."/>
            <person name="Novikova G."/>
            <person name="Obukhova E."/>
            <person name="Bogdanov V."/>
            <person name="Penin A."/>
            <person name="Logacheva M."/>
        </authorList>
    </citation>
    <scope>NUCLEOTIDE SEQUENCE</scope>
    <source>
        <strain evidence="2">Hsosn_3</strain>
        <tissue evidence="2">Leaf</tissue>
    </source>
</reference>
<feature type="compositionally biased region" description="Polar residues" evidence="1">
    <location>
        <begin position="128"/>
        <end position="139"/>
    </location>
</feature>
<dbReference type="AlphaFoldDB" id="A0AAD8MHG8"/>
<feature type="compositionally biased region" description="Basic and acidic residues" evidence="1">
    <location>
        <begin position="213"/>
        <end position="251"/>
    </location>
</feature>
<comment type="caution">
    <text evidence="2">The sequence shown here is derived from an EMBL/GenBank/DDBJ whole genome shotgun (WGS) entry which is preliminary data.</text>
</comment>